<dbReference type="EMBL" id="BOOA01000104">
    <property type="protein sequence ID" value="GIH28987.1"/>
    <property type="molecule type" value="Genomic_DNA"/>
</dbReference>
<keyword evidence="2" id="KW-1185">Reference proteome</keyword>
<name>A0A919QHE2_9ACTN</name>
<protein>
    <submittedName>
        <fullName evidence="1">Uncharacterized protein</fullName>
    </submittedName>
</protein>
<evidence type="ECO:0000313" key="1">
    <source>
        <dbReference type="EMBL" id="GIH28987.1"/>
    </source>
</evidence>
<sequence>MVRDLERPAHFFNGLSYRLVEAGPTLAFTATRYWDQFDTGEALLFEAARQWRHSGTIDGPYRRWLGDPFDLTRRYTIPGVCVLTIRNGETPQFPLMKRRRVAVAAGTTHVVPAGDFQPSQDNHPHPERELHLRHTMIREYAEELLGAHEDRTTPVDVTRDEPYAAINQAFTSGAASAWYLGIGLYPLTWKPEILIACVFDAPTYDTLFGNGPSTGDEGDLLTGLPFEEETVRHYATADTMLPAGRACLTLAWEHRKLIT</sequence>
<dbReference type="RefSeq" id="WP_204045605.1">
    <property type="nucleotide sequence ID" value="NZ_BOOA01000104.1"/>
</dbReference>
<evidence type="ECO:0000313" key="2">
    <source>
        <dbReference type="Proteomes" id="UP000640052"/>
    </source>
</evidence>
<dbReference type="AlphaFoldDB" id="A0A919QHE2"/>
<organism evidence="1 2">
    <name type="scientific">Acrocarpospora phusangensis</name>
    <dbReference type="NCBI Taxonomy" id="1070424"/>
    <lineage>
        <taxon>Bacteria</taxon>
        <taxon>Bacillati</taxon>
        <taxon>Actinomycetota</taxon>
        <taxon>Actinomycetes</taxon>
        <taxon>Streptosporangiales</taxon>
        <taxon>Streptosporangiaceae</taxon>
        <taxon>Acrocarpospora</taxon>
    </lineage>
</organism>
<proteinExistence type="predicted"/>
<accession>A0A919QHE2</accession>
<dbReference type="Proteomes" id="UP000640052">
    <property type="component" value="Unassembled WGS sequence"/>
</dbReference>
<comment type="caution">
    <text evidence="1">The sequence shown here is derived from an EMBL/GenBank/DDBJ whole genome shotgun (WGS) entry which is preliminary data.</text>
</comment>
<reference evidence="1" key="1">
    <citation type="submission" date="2021-01" db="EMBL/GenBank/DDBJ databases">
        <title>Whole genome shotgun sequence of Acrocarpospora phusangensis NBRC 108782.</title>
        <authorList>
            <person name="Komaki H."/>
            <person name="Tamura T."/>
        </authorList>
    </citation>
    <scope>NUCLEOTIDE SEQUENCE</scope>
    <source>
        <strain evidence="1">NBRC 108782</strain>
    </source>
</reference>
<gene>
    <name evidence="1" type="ORF">Aph01nite_72970</name>
</gene>